<evidence type="ECO:0000313" key="3">
    <source>
        <dbReference type="EMBL" id="KAG0690929.1"/>
    </source>
</evidence>
<protein>
    <recommendedName>
        <fullName evidence="5">N-glycosylation protein EOS1</fullName>
    </recommendedName>
</protein>
<dbReference type="GO" id="GO:0034599">
    <property type="term" value="P:cellular response to oxidative stress"/>
    <property type="evidence" value="ECO:0007669"/>
    <property type="project" value="InterPro"/>
</dbReference>
<dbReference type="AlphaFoldDB" id="A0A9P6WPQ2"/>
<dbReference type="Proteomes" id="UP000697127">
    <property type="component" value="Unassembled WGS sequence"/>
</dbReference>
<evidence type="ECO:0000256" key="2">
    <source>
        <dbReference type="SAM" id="Phobius"/>
    </source>
</evidence>
<name>A0A9P6WPQ2_9ASCO</name>
<dbReference type="EMBL" id="PUHW01000013">
    <property type="protein sequence ID" value="KAG0690929.1"/>
    <property type="molecule type" value="Genomic_DNA"/>
</dbReference>
<evidence type="ECO:0008006" key="5">
    <source>
        <dbReference type="Google" id="ProtNLM"/>
    </source>
</evidence>
<feature type="transmembrane region" description="Helical" evidence="2">
    <location>
        <begin position="189"/>
        <end position="211"/>
    </location>
</feature>
<evidence type="ECO:0000256" key="1">
    <source>
        <dbReference type="SAM" id="MobiDB-lite"/>
    </source>
</evidence>
<sequence>MNNTNRNTPLQTDMVRLRRHIDNLNLLSDNDSEYANHPPPTDSEVEIEMNPAFILPRRYDSNNNINSSMNRIMNRSNNSSLQSSGNNSSINLTNDNNHNNHNNHNNSSVSGNLLAGSSSTAMEDLYKQRNKLKSYGLKRLNIRQHIIVTICRDIPIYSMLKNFIVLISQWYKLMKIPYNNITTVRATEFFLASIWCLVSAMLSYTILDSLMVRWMLMYDIQAVIVRILSMSLIIVMVVEMFNYTFNNLDNEFCLTVWIFISCVLTLFFIIQCFLSNNLGIEENLKLKEISSIELSRNRTNTSDGYSSNNSNSNNEDITTTTTNNNNISNNNNHLGKSHSRCNSGITENDSLDTTKNKFKRKIDLYNLVVFAVVPIGVASFVSMVGLVRLLLIMRLDIGIEMSRIQQNL</sequence>
<feature type="region of interest" description="Disordered" evidence="1">
    <location>
        <begin position="65"/>
        <end position="113"/>
    </location>
</feature>
<dbReference type="PANTHER" id="PTHR28147:SF1">
    <property type="entry name" value="N-GLYCOSYLATION PROTEIN EOS1"/>
    <property type="match status" value="1"/>
</dbReference>
<dbReference type="GO" id="GO:0005789">
    <property type="term" value="C:endoplasmic reticulum membrane"/>
    <property type="evidence" value="ECO:0007669"/>
    <property type="project" value="InterPro"/>
</dbReference>
<feature type="transmembrane region" description="Helical" evidence="2">
    <location>
        <begin position="364"/>
        <end position="391"/>
    </location>
</feature>
<accession>A0A9P6WPQ2</accession>
<feature type="compositionally biased region" description="Low complexity" evidence="1">
    <location>
        <begin position="65"/>
        <end position="112"/>
    </location>
</feature>
<evidence type="ECO:0000313" key="4">
    <source>
        <dbReference type="Proteomes" id="UP000697127"/>
    </source>
</evidence>
<dbReference type="InterPro" id="IPR021100">
    <property type="entry name" value="N-glycosylation_EOS1"/>
</dbReference>
<dbReference type="Pfam" id="PF12326">
    <property type="entry name" value="EOS1"/>
    <property type="match status" value="1"/>
</dbReference>
<feature type="transmembrane region" description="Helical" evidence="2">
    <location>
        <begin position="254"/>
        <end position="274"/>
    </location>
</feature>
<comment type="caution">
    <text evidence="3">The sequence shown here is derived from an EMBL/GenBank/DDBJ whole genome shotgun (WGS) entry which is preliminary data.</text>
</comment>
<feature type="compositionally biased region" description="Low complexity" evidence="1">
    <location>
        <begin position="299"/>
        <end position="332"/>
    </location>
</feature>
<proteinExistence type="predicted"/>
<keyword evidence="2" id="KW-1133">Transmembrane helix</keyword>
<reference evidence="3" key="1">
    <citation type="submission" date="2020-11" db="EMBL/GenBank/DDBJ databases">
        <title>Kefir isolates.</title>
        <authorList>
            <person name="Marcisauskas S."/>
            <person name="Kim Y."/>
            <person name="Blasche S."/>
        </authorList>
    </citation>
    <scope>NUCLEOTIDE SEQUENCE</scope>
    <source>
        <strain evidence="3">Olga-1</strain>
    </source>
</reference>
<keyword evidence="2" id="KW-0472">Membrane</keyword>
<dbReference type="PANTHER" id="PTHR28147">
    <property type="entry name" value="N-GLYCOSYLATION PROTEIN EOS1"/>
    <property type="match status" value="1"/>
</dbReference>
<dbReference type="PRINTS" id="PR02070">
    <property type="entry name" value="NGLYCOSEOS1"/>
</dbReference>
<dbReference type="GO" id="GO:0006487">
    <property type="term" value="P:protein N-linked glycosylation"/>
    <property type="evidence" value="ECO:0007669"/>
    <property type="project" value="TreeGrafter"/>
</dbReference>
<feature type="transmembrane region" description="Helical" evidence="2">
    <location>
        <begin position="223"/>
        <end position="242"/>
    </location>
</feature>
<gene>
    <name evidence="3" type="ORF">C6P40_000643</name>
</gene>
<organism evidence="3 4">
    <name type="scientific">Pichia californica</name>
    <dbReference type="NCBI Taxonomy" id="460514"/>
    <lineage>
        <taxon>Eukaryota</taxon>
        <taxon>Fungi</taxon>
        <taxon>Dikarya</taxon>
        <taxon>Ascomycota</taxon>
        <taxon>Saccharomycotina</taxon>
        <taxon>Pichiomycetes</taxon>
        <taxon>Pichiales</taxon>
        <taxon>Pichiaceae</taxon>
        <taxon>Pichia</taxon>
    </lineage>
</organism>
<dbReference type="OrthoDB" id="2139606at2759"/>
<feature type="region of interest" description="Disordered" evidence="1">
    <location>
        <begin position="298"/>
        <end position="341"/>
    </location>
</feature>
<keyword evidence="2" id="KW-0812">Transmembrane</keyword>
<keyword evidence="4" id="KW-1185">Reference proteome</keyword>